<feature type="compositionally biased region" description="Low complexity" evidence="10">
    <location>
        <begin position="700"/>
        <end position="715"/>
    </location>
</feature>
<dbReference type="OMA" id="REASNHH"/>
<feature type="region of interest" description="Disordered" evidence="10">
    <location>
        <begin position="422"/>
        <end position="470"/>
    </location>
</feature>
<dbReference type="InterPro" id="IPR003661">
    <property type="entry name" value="HisK_dim/P_dom"/>
</dbReference>
<evidence type="ECO:0000256" key="4">
    <source>
        <dbReference type="ARBA" id="ARBA00022679"/>
    </source>
</evidence>
<dbReference type="EMBL" id="KB007971">
    <property type="protein sequence ID" value="ELR17841.1"/>
    <property type="molecule type" value="Genomic_DNA"/>
</dbReference>
<dbReference type="InterPro" id="IPR001610">
    <property type="entry name" value="PAC"/>
</dbReference>
<dbReference type="PRINTS" id="PR00344">
    <property type="entry name" value="BCTRLSENSOR"/>
</dbReference>
<dbReference type="SMART" id="SM00091">
    <property type="entry name" value="PAS"/>
    <property type="match status" value="1"/>
</dbReference>
<dbReference type="CDD" id="cd16922">
    <property type="entry name" value="HATPase_EvgS-ArcB-TorS-like"/>
    <property type="match status" value="1"/>
</dbReference>
<dbReference type="InterPro" id="IPR000700">
    <property type="entry name" value="PAS-assoc_C"/>
</dbReference>
<dbReference type="CDD" id="cd17546">
    <property type="entry name" value="REC_hyHK_CKI1_RcsC-like"/>
    <property type="match status" value="1"/>
</dbReference>
<evidence type="ECO:0000256" key="2">
    <source>
        <dbReference type="ARBA" id="ARBA00012438"/>
    </source>
</evidence>
<dbReference type="InterPro" id="IPR003594">
    <property type="entry name" value="HATPase_dom"/>
</dbReference>
<dbReference type="CDD" id="cd00130">
    <property type="entry name" value="PAS"/>
    <property type="match status" value="1"/>
</dbReference>
<dbReference type="PROSITE" id="PS50110">
    <property type="entry name" value="RESPONSE_REGULATORY"/>
    <property type="match status" value="1"/>
</dbReference>
<dbReference type="GO" id="GO:0005524">
    <property type="term" value="F:ATP binding"/>
    <property type="evidence" value="ECO:0007669"/>
    <property type="project" value="UniProtKB-KW"/>
</dbReference>
<dbReference type="PROSITE" id="PS50113">
    <property type="entry name" value="PAC"/>
    <property type="match status" value="1"/>
</dbReference>
<dbReference type="Pfam" id="PF00512">
    <property type="entry name" value="HisKA"/>
    <property type="match status" value="1"/>
</dbReference>
<keyword evidence="5" id="KW-0547">Nucleotide-binding</keyword>
<dbReference type="CDD" id="cd00082">
    <property type="entry name" value="HisKA"/>
    <property type="match status" value="1"/>
</dbReference>
<feature type="compositionally biased region" description="Acidic residues" evidence="10">
    <location>
        <begin position="736"/>
        <end position="746"/>
    </location>
</feature>
<name>L8H0D4_ACACF</name>
<sequence>MKEELARLRAQLTECEAQRTVLEDALCETRHQWAESEERWVHVADSAPVMIWMSDLTKECTYFNKAWLDFAGRTFDQEYGYGWLEGVRPEQRAGCCDVYVAAFDARQPFSMEYELMRHDGQYRWILDNGVPRYAKGEGGEATHKFLGFIGSCIDVTDLKIAKINADKMAQAKTNFLANMSHEIRTPLNGVIGMTSLLLQTRLDREQRDYVQTINKSGATLLRIIEDILDYSRVDVGKLKLEMRCSEVREVVKDVVNLFSREASNHHNIINVCIDPAVPKYVITDATRLRQILCNLTRLDREQRDYVQTINKSGATLLRIIEDILDYSRVDVGKLKLEMRCSEVREVVKDVVNLFSREASNHHNIINVCIDPAVPKYVITDATRLRQILCNLVGNSVKFTNGGAIDIDIRLVDIQTNLVDRPRARLTERVRSPSPSPQPASPHSPAALPTTGGRSLPRPPTVVGASGGDDDDEVLDEVDQAVVAHKLAEEVATLSITVRDTGIGIPRHMLDRIDEPFVQADTSISRRFGGTGLGLAICKQLVELFGGEVEIKSQENKGTAVRFTIKARVADQHEVEARRHEAKQEKAETLCTEWPVMDVIAGGRRKKLSPVSSVAPDLRSLARSSFAPAEQDLTYAEREEAVSTYKRAKLERSRRGDTTTTTTSPGAGVSPRATGVTLKLAEEQGWRDMRKQSKERRRGGVVTTVVVDDSDSVATSPREEKKNEEKSESEREKNEDEKEEEGVEGEGYDDDYELRVLMADDNGINTKLMLRILEKLNYRHVRTVTNGVEALEALNQEAFDIVLMDIMMPLMDGMECSLKIREMLPQKQQPVIIAMTASAMKEDRDRYLQVMDDFLAKPLSLAQVRTLLARWEARLQAKRRSQRAKSPPTPQR</sequence>
<feature type="domain" description="Histidine kinase" evidence="11">
    <location>
        <begin position="178"/>
        <end position="568"/>
    </location>
</feature>
<evidence type="ECO:0000256" key="3">
    <source>
        <dbReference type="ARBA" id="ARBA00022553"/>
    </source>
</evidence>
<keyword evidence="8" id="KW-0902">Two-component regulatory system</keyword>
<keyword evidence="3 9" id="KW-0597">Phosphoprotein</keyword>
<evidence type="ECO:0000256" key="8">
    <source>
        <dbReference type="ARBA" id="ARBA00023012"/>
    </source>
</evidence>
<dbReference type="InterPro" id="IPR036890">
    <property type="entry name" value="HATPase_C_sf"/>
</dbReference>
<feature type="compositionally biased region" description="Basic and acidic residues" evidence="10">
    <location>
        <begin position="647"/>
        <end position="656"/>
    </location>
</feature>
<evidence type="ECO:0000256" key="9">
    <source>
        <dbReference type="PROSITE-ProRule" id="PRU00169"/>
    </source>
</evidence>
<dbReference type="InterPro" id="IPR005467">
    <property type="entry name" value="His_kinase_dom"/>
</dbReference>
<evidence type="ECO:0000259" key="11">
    <source>
        <dbReference type="PROSITE" id="PS50109"/>
    </source>
</evidence>
<dbReference type="SUPFAM" id="SSF47384">
    <property type="entry name" value="Homodimeric domain of signal transducing histidine kinase"/>
    <property type="match status" value="2"/>
</dbReference>
<feature type="compositionally biased region" description="Basic and acidic residues" evidence="10">
    <location>
        <begin position="679"/>
        <end position="691"/>
    </location>
</feature>
<dbReference type="PROSITE" id="PS50109">
    <property type="entry name" value="HIS_KIN"/>
    <property type="match status" value="1"/>
</dbReference>
<evidence type="ECO:0000256" key="7">
    <source>
        <dbReference type="ARBA" id="ARBA00022840"/>
    </source>
</evidence>
<evidence type="ECO:0000313" key="14">
    <source>
        <dbReference type="EMBL" id="ELR17841.1"/>
    </source>
</evidence>
<dbReference type="SUPFAM" id="SSF52172">
    <property type="entry name" value="CheY-like"/>
    <property type="match status" value="1"/>
</dbReference>
<dbReference type="Gene3D" id="1.10.287.130">
    <property type="match status" value="1"/>
</dbReference>
<evidence type="ECO:0000313" key="15">
    <source>
        <dbReference type="Proteomes" id="UP000011083"/>
    </source>
</evidence>
<dbReference type="Proteomes" id="UP000011083">
    <property type="component" value="Unassembled WGS sequence"/>
</dbReference>
<protein>
    <recommendedName>
        <fullName evidence="2">histidine kinase</fullName>
        <ecNumber evidence="2">2.7.13.3</ecNumber>
    </recommendedName>
</protein>
<proteinExistence type="predicted"/>
<dbReference type="SUPFAM" id="SSF55874">
    <property type="entry name" value="ATPase domain of HSP90 chaperone/DNA topoisomerase II/histidine kinase"/>
    <property type="match status" value="2"/>
</dbReference>
<dbReference type="EC" id="2.7.13.3" evidence="2"/>
<dbReference type="InterPro" id="IPR036097">
    <property type="entry name" value="HisK_dim/P_sf"/>
</dbReference>
<evidence type="ECO:0000256" key="5">
    <source>
        <dbReference type="ARBA" id="ARBA00022741"/>
    </source>
</evidence>
<evidence type="ECO:0000259" key="12">
    <source>
        <dbReference type="PROSITE" id="PS50110"/>
    </source>
</evidence>
<feature type="region of interest" description="Disordered" evidence="10">
    <location>
        <begin position="637"/>
        <end position="746"/>
    </location>
</feature>
<accession>L8H0D4</accession>
<dbReference type="InterPro" id="IPR000014">
    <property type="entry name" value="PAS"/>
</dbReference>
<dbReference type="Pfam" id="PF08447">
    <property type="entry name" value="PAS_3"/>
    <property type="match status" value="1"/>
</dbReference>
<gene>
    <name evidence="14" type="ORF">ACA1_248560</name>
</gene>
<dbReference type="InterPro" id="IPR004358">
    <property type="entry name" value="Sig_transdc_His_kin-like_C"/>
</dbReference>
<evidence type="ECO:0000256" key="1">
    <source>
        <dbReference type="ARBA" id="ARBA00000085"/>
    </source>
</evidence>
<dbReference type="GO" id="GO:0000155">
    <property type="term" value="F:phosphorelay sensor kinase activity"/>
    <property type="evidence" value="ECO:0007669"/>
    <property type="project" value="InterPro"/>
</dbReference>
<feature type="compositionally biased region" description="Basic and acidic residues" evidence="10">
    <location>
        <begin position="716"/>
        <end position="735"/>
    </location>
</feature>
<dbReference type="GeneID" id="14918569"/>
<keyword evidence="7" id="KW-0067">ATP-binding</keyword>
<evidence type="ECO:0000259" key="13">
    <source>
        <dbReference type="PROSITE" id="PS50113"/>
    </source>
</evidence>
<dbReference type="SMART" id="SM00086">
    <property type="entry name" value="PAC"/>
    <property type="match status" value="1"/>
</dbReference>
<dbReference type="KEGG" id="acan:ACA1_248560"/>
<organism evidence="14 15">
    <name type="scientific">Acanthamoeba castellanii (strain ATCC 30010 / Neff)</name>
    <dbReference type="NCBI Taxonomy" id="1257118"/>
    <lineage>
        <taxon>Eukaryota</taxon>
        <taxon>Amoebozoa</taxon>
        <taxon>Discosea</taxon>
        <taxon>Longamoebia</taxon>
        <taxon>Centramoebida</taxon>
        <taxon>Acanthamoebidae</taxon>
        <taxon>Acanthamoeba</taxon>
    </lineage>
</organism>
<dbReference type="Pfam" id="PF00072">
    <property type="entry name" value="Response_reg"/>
    <property type="match status" value="1"/>
</dbReference>
<dbReference type="InterPro" id="IPR035965">
    <property type="entry name" value="PAS-like_dom_sf"/>
</dbReference>
<dbReference type="Gene3D" id="3.30.450.20">
    <property type="entry name" value="PAS domain"/>
    <property type="match status" value="1"/>
</dbReference>
<evidence type="ECO:0000256" key="10">
    <source>
        <dbReference type="SAM" id="MobiDB-lite"/>
    </source>
</evidence>
<keyword evidence="6 14" id="KW-0418">Kinase</keyword>
<dbReference type="PANTHER" id="PTHR45339:SF1">
    <property type="entry name" value="HYBRID SIGNAL TRANSDUCTION HISTIDINE KINASE J"/>
    <property type="match status" value="1"/>
</dbReference>
<dbReference type="FunFam" id="1.10.287.130:FF:000002">
    <property type="entry name" value="Two-component osmosensing histidine kinase"/>
    <property type="match status" value="1"/>
</dbReference>
<dbReference type="SMART" id="SM00388">
    <property type="entry name" value="HisKA"/>
    <property type="match status" value="2"/>
</dbReference>
<dbReference type="SUPFAM" id="SSF55785">
    <property type="entry name" value="PYP-like sensor domain (PAS domain)"/>
    <property type="match status" value="1"/>
</dbReference>
<dbReference type="PANTHER" id="PTHR45339">
    <property type="entry name" value="HYBRID SIGNAL TRANSDUCTION HISTIDINE KINASE J"/>
    <property type="match status" value="1"/>
</dbReference>
<dbReference type="SMART" id="SM00448">
    <property type="entry name" value="REC"/>
    <property type="match status" value="1"/>
</dbReference>
<dbReference type="NCBIfam" id="TIGR00229">
    <property type="entry name" value="sensory_box"/>
    <property type="match status" value="1"/>
</dbReference>
<dbReference type="SMART" id="SM00387">
    <property type="entry name" value="HATPase_c"/>
    <property type="match status" value="1"/>
</dbReference>
<dbReference type="OrthoDB" id="60033at2759"/>
<dbReference type="Pfam" id="PF02518">
    <property type="entry name" value="HATPase_c"/>
    <property type="match status" value="1"/>
</dbReference>
<comment type="catalytic activity">
    <reaction evidence="1">
        <text>ATP + protein L-histidine = ADP + protein N-phospho-L-histidine.</text>
        <dbReference type="EC" id="2.7.13.3"/>
    </reaction>
</comment>
<dbReference type="InterPro" id="IPR011006">
    <property type="entry name" value="CheY-like_superfamily"/>
</dbReference>
<reference evidence="14 15" key="1">
    <citation type="journal article" date="2013" name="Genome Biol.">
        <title>Genome of Acanthamoeba castellanii highlights extensive lateral gene transfer and early evolution of tyrosine kinase signaling.</title>
        <authorList>
            <person name="Clarke M."/>
            <person name="Lohan A.J."/>
            <person name="Liu B."/>
            <person name="Lagkouvardos I."/>
            <person name="Roy S."/>
            <person name="Zafar N."/>
            <person name="Bertelli C."/>
            <person name="Schilde C."/>
            <person name="Kianianmomeni A."/>
            <person name="Burglin T.R."/>
            <person name="Frech C."/>
            <person name="Turcotte B."/>
            <person name="Kopec K.O."/>
            <person name="Synnott J.M."/>
            <person name="Choo C."/>
            <person name="Paponov I."/>
            <person name="Finkler A."/>
            <person name="Soon Heng Tan C."/>
            <person name="Hutchins A.P."/>
            <person name="Weinmeier T."/>
            <person name="Rattei T."/>
            <person name="Chu J.S."/>
            <person name="Gimenez G."/>
            <person name="Irimia M."/>
            <person name="Rigden D.J."/>
            <person name="Fitzpatrick D.A."/>
            <person name="Lorenzo-Morales J."/>
            <person name="Bateman A."/>
            <person name="Chiu C.H."/>
            <person name="Tang P."/>
            <person name="Hegemann P."/>
            <person name="Fromm H."/>
            <person name="Raoult D."/>
            <person name="Greub G."/>
            <person name="Miranda-Saavedra D."/>
            <person name="Chen N."/>
            <person name="Nash P."/>
            <person name="Ginger M.L."/>
            <person name="Horn M."/>
            <person name="Schaap P."/>
            <person name="Caler L."/>
            <person name="Loftus B."/>
        </authorList>
    </citation>
    <scope>NUCLEOTIDE SEQUENCE [LARGE SCALE GENOMIC DNA]</scope>
    <source>
        <strain evidence="14 15">Neff</strain>
    </source>
</reference>
<dbReference type="Gene3D" id="3.30.565.10">
    <property type="entry name" value="Histidine kinase-like ATPase, C-terminal domain"/>
    <property type="match status" value="2"/>
</dbReference>
<dbReference type="VEuPathDB" id="AmoebaDB:ACA1_248560"/>
<keyword evidence="4" id="KW-0808">Transferase</keyword>
<dbReference type="AlphaFoldDB" id="L8H0D4"/>
<feature type="domain" description="PAC" evidence="13">
    <location>
        <begin position="109"/>
        <end position="167"/>
    </location>
</feature>
<dbReference type="RefSeq" id="XP_004339854.1">
    <property type="nucleotide sequence ID" value="XM_004339806.1"/>
</dbReference>
<evidence type="ECO:0000256" key="6">
    <source>
        <dbReference type="ARBA" id="ARBA00022777"/>
    </source>
</evidence>
<dbReference type="InterPro" id="IPR013655">
    <property type="entry name" value="PAS_fold_3"/>
</dbReference>
<dbReference type="InterPro" id="IPR001789">
    <property type="entry name" value="Sig_transdc_resp-reg_receiver"/>
</dbReference>
<keyword evidence="15" id="KW-1185">Reference proteome</keyword>
<feature type="domain" description="Response regulatory" evidence="12">
    <location>
        <begin position="754"/>
        <end position="871"/>
    </location>
</feature>
<dbReference type="Gene3D" id="3.40.50.2300">
    <property type="match status" value="1"/>
</dbReference>
<feature type="modified residue" description="4-aspartylphosphate" evidence="9">
    <location>
        <position position="804"/>
    </location>
</feature>